<feature type="compositionally biased region" description="Polar residues" evidence="1">
    <location>
        <begin position="1"/>
        <end position="11"/>
    </location>
</feature>
<feature type="region of interest" description="Disordered" evidence="1">
    <location>
        <begin position="1"/>
        <end position="70"/>
    </location>
</feature>
<feature type="compositionally biased region" description="Basic and acidic residues" evidence="1">
    <location>
        <begin position="41"/>
        <end position="57"/>
    </location>
</feature>
<accession>Q2V9D9</accession>
<protein>
    <submittedName>
        <fullName evidence="2">Putative conserved protein</fullName>
    </submittedName>
</protein>
<evidence type="ECO:0000256" key="1">
    <source>
        <dbReference type="SAM" id="MobiDB-lite"/>
    </source>
</evidence>
<name>Q2V9D9_9CREN</name>
<organism evidence="2">
    <name type="scientific">uncultured crenarchaeote</name>
    <dbReference type="NCBI Taxonomy" id="29281"/>
    <lineage>
        <taxon>Archaea</taxon>
        <taxon>Thermoproteota</taxon>
        <taxon>environmental samples</taxon>
    </lineage>
</organism>
<dbReference type="AlphaFoldDB" id="Q2V9D9"/>
<reference evidence="2" key="1">
    <citation type="submission" date="2005-11" db="EMBL/GenBank/DDBJ databases">
        <title>Single cell genomics - a new approach in prokaryotic microbiology.</title>
        <authorList>
            <person name="Kvist T."/>
            <person name="Ahring B."/>
            <person name="Lasken R."/>
            <person name="Westermann P."/>
        </authorList>
    </citation>
    <scope>NUCLEOTIDE SEQUENCE</scope>
</reference>
<feature type="compositionally biased region" description="Polar residues" evidence="1">
    <location>
        <begin position="59"/>
        <end position="70"/>
    </location>
</feature>
<dbReference type="EMBL" id="DQ284446">
    <property type="protein sequence ID" value="ABB88985.1"/>
    <property type="molecule type" value="Genomic_DNA"/>
</dbReference>
<evidence type="ECO:0000313" key="2">
    <source>
        <dbReference type="EMBL" id="ABB88985.1"/>
    </source>
</evidence>
<proteinExistence type="predicted"/>
<sequence>MDENCSNSQSSKESDNNHPPAMPQKDPDRSGIREIYPTKPNGEEWFIRPSHPEKDPRFSPQTGLIPNSDGSFKIKSTKVRMGVFTSSGYKPNLIQTLDHSKIASKGYMQSPNDWRDVEITGYIKLNSGSGDNFAWYARGGRHTGFGSPEGCEGVAYKGDLYFDGQTRWTKEQWHTGGYVFSDYLKGMGSIKGKWVGFKSIMYNIDHSGKAGVKLEIWLDKENTNQWIKVNERVDTGGWGNNGRECGGTPDQIITWGGTYSIIQMGQCKRRGHKRFQREGNCSNIALMSDLIFLTTVDMTIDS</sequence>